<sequence>MASSPKTGEKRKATAISAEPLIDIVDIDPNGDLILVIGADLAGKKLTLMQAEKPAAFRVDYKTLARHSSIQPIQPQADPANQSRASSIPEAGGALRLPKASPTGWEFLLRLAHGQVGKVPEQQTFQDIYEILCTAFDTQMLPLLKDRIPSWFSSAGDATVVPPLQCDFTDATSAIDLAKAHRIGFHLGNESLITKVWKHIIFHSTLMPAPNCLLAIQGMPLNTPKLQIQPFLLAFLKAQRLQILKALVDAMVLFVQQLEGTQDLPLADRCPHHRGQGDRQKLCAALALGSLSQALAAKGNHLFWPLWAAECINVQTVQELVTAWTSIELKGLSDTVTPSKRMHKCDWTSVLRKRVQAAAVFEITWPENVKADVARQAARMGLEGL</sequence>
<keyword evidence="2" id="KW-1185">Reference proteome</keyword>
<comment type="caution">
    <text evidence="1">The sequence shown here is derived from an EMBL/GenBank/DDBJ whole genome shotgun (WGS) entry which is preliminary data.</text>
</comment>
<evidence type="ECO:0000313" key="1">
    <source>
        <dbReference type="EMBL" id="KAK8850946.1"/>
    </source>
</evidence>
<reference evidence="1 2" key="1">
    <citation type="journal article" date="2024" name="IMA Fungus">
        <title>Apiospora arundinis, a panoply of carbohydrate-active enzymes and secondary metabolites.</title>
        <authorList>
            <person name="Sorensen T."/>
            <person name="Petersen C."/>
            <person name="Muurmann A.T."/>
            <person name="Christiansen J.V."/>
            <person name="Brundto M.L."/>
            <person name="Overgaard C.K."/>
            <person name="Boysen A.T."/>
            <person name="Wollenberg R.D."/>
            <person name="Larsen T.O."/>
            <person name="Sorensen J.L."/>
            <person name="Nielsen K.L."/>
            <person name="Sondergaard T.E."/>
        </authorList>
    </citation>
    <scope>NUCLEOTIDE SEQUENCE [LARGE SCALE GENOMIC DNA]</scope>
    <source>
        <strain evidence="1 2">AAU 773</strain>
    </source>
</reference>
<dbReference type="EMBL" id="JAPCWZ010000009">
    <property type="protein sequence ID" value="KAK8850946.1"/>
    <property type="molecule type" value="Genomic_DNA"/>
</dbReference>
<organism evidence="1 2">
    <name type="scientific">Apiospora arundinis</name>
    <dbReference type="NCBI Taxonomy" id="335852"/>
    <lineage>
        <taxon>Eukaryota</taxon>
        <taxon>Fungi</taxon>
        <taxon>Dikarya</taxon>
        <taxon>Ascomycota</taxon>
        <taxon>Pezizomycotina</taxon>
        <taxon>Sordariomycetes</taxon>
        <taxon>Xylariomycetidae</taxon>
        <taxon>Amphisphaeriales</taxon>
        <taxon>Apiosporaceae</taxon>
        <taxon>Apiospora</taxon>
    </lineage>
</organism>
<evidence type="ECO:0000313" key="2">
    <source>
        <dbReference type="Proteomes" id="UP001390339"/>
    </source>
</evidence>
<proteinExistence type="predicted"/>
<protein>
    <submittedName>
        <fullName evidence="1">Uncharacterized protein</fullName>
    </submittedName>
</protein>
<dbReference type="Proteomes" id="UP001390339">
    <property type="component" value="Unassembled WGS sequence"/>
</dbReference>
<accession>A0ABR2HP92</accession>
<name>A0ABR2HP92_9PEZI</name>
<gene>
    <name evidence="1" type="ORF">PGQ11_013425</name>
</gene>